<sequence length="166" mass="18923">MRFCVAACKTYYETVRRNFRYSHPDLAAQAAAMKSSARSRQRRKRLLEARQSVLSAEEVDFWRGITIDMMSDEEDGTCEGISGWIVRPPSFLSQELADLCAKLQARLEANPKYAATHHRRLQIGPHSDRLPPNTYDSDAGKKHFNVNLMPQIQLEANFCSKSGKIF</sequence>
<dbReference type="Pfam" id="PF15394">
    <property type="entry name" value="DUF4616"/>
    <property type="match status" value="1"/>
</dbReference>
<dbReference type="InterPro" id="IPR028101">
    <property type="entry name" value="DUF4616"/>
</dbReference>
<dbReference type="AlphaFoldDB" id="A0A6G1PPZ1"/>
<reference evidence="1 2" key="1">
    <citation type="submission" date="2019-02" db="EMBL/GenBank/DDBJ databases">
        <title>Opniocepnalus argus genome.</title>
        <authorList>
            <person name="Zhou C."/>
            <person name="Xiao S."/>
        </authorList>
    </citation>
    <scope>NUCLEOTIDE SEQUENCE [LARGE SCALE GENOMIC DNA]</scope>
    <source>
        <strain evidence="1">OARG1902GOOAL</strain>
        <tissue evidence="1">Muscle</tissue>
    </source>
</reference>
<keyword evidence="2" id="KW-1185">Reference proteome</keyword>
<dbReference type="PANTHER" id="PTHR14375:SF2">
    <property type="entry name" value="SIMILAR TO RIKEN CDNA 4931414P19"/>
    <property type="match status" value="1"/>
</dbReference>
<name>A0A6G1PPZ1_CHAAH</name>
<dbReference type="Proteomes" id="UP000503349">
    <property type="component" value="Chromosome 7"/>
</dbReference>
<dbReference type="EMBL" id="CM015718">
    <property type="protein sequence ID" value="KAF3692289.1"/>
    <property type="molecule type" value="Genomic_DNA"/>
</dbReference>
<organism evidence="1 2">
    <name type="scientific">Channa argus</name>
    <name type="common">Northern snakehead</name>
    <name type="synonym">Ophicephalus argus</name>
    <dbReference type="NCBI Taxonomy" id="215402"/>
    <lineage>
        <taxon>Eukaryota</taxon>
        <taxon>Metazoa</taxon>
        <taxon>Chordata</taxon>
        <taxon>Craniata</taxon>
        <taxon>Vertebrata</taxon>
        <taxon>Euteleostomi</taxon>
        <taxon>Actinopterygii</taxon>
        <taxon>Neopterygii</taxon>
        <taxon>Teleostei</taxon>
        <taxon>Neoteleostei</taxon>
        <taxon>Acanthomorphata</taxon>
        <taxon>Anabantaria</taxon>
        <taxon>Anabantiformes</taxon>
        <taxon>Channoidei</taxon>
        <taxon>Channidae</taxon>
        <taxon>Channa</taxon>
    </lineage>
</organism>
<evidence type="ECO:0000313" key="2">
    <source>
        <dbReference type="Proteomes" id="UP000503349"/>
    </source>
</evidence>
<reference evidence="2" key="2">
    <citation type="submission" date="2019-02" db="EMBL/GenBank/DDBJ databases">
        <title>Opniocepnalus argus Var Kimnra genome.</title>
        <authorList>
            <person name="Zhou C."/>
            <person name="Xiao S."/>
        </authorList>
    </citation>
    <scope>NUCLEOTIDE SEQUENCE [LARGE SCALE GENOMIC DNA]</scope>
</reference>
<accession>A0A6G1PPZ1</accession>
<evidence type="ECO:0000313" key="1">
    <source>
        <dbReference type="EMBL" id="KAF3692289.1"/>
    </source>
</evidence>
<gene>
    <name evidence="1" type="ORF">EXN66_Car007965</name>
</gene>
<dbReference type="PANTHER" id="PTHR14375">
    <property type="entry name" value="SIMILAR TO RIKEN CDNA 4931414P19"/>
    <property type="match status" value="1"/>
</dbReference>
<protein>
    <submittedName>
        <fullName evidence="1">Uncharacterized protein</fullName>
    </submittedName>
</protein>
<proteinExistence type="predicted"/>